<dbReference type="AlphaFoldDB" id="A0A7H1NQ79"/>
<feature type="compositionally biased region" description="Basic and acidic residues" evidence="2">
    <location>
        <begin position="392"/>
        <end position="407"/>
    </location>
</feature>
<dbReference type="SUPFAM" id="SSF53448">
    <property type="entry name" value="Nucleotide-diphospho-sugar transferases"/>
    <property type="match status" value="1"/>
</dbReference>
<reference evidence="4 5" key="1">
    <citation type="submission" date="2020-08" db="EMBL/GenBank/DDBJ databases">
        <title>Complete genome sequence of Entomobacter blattae G55GP.</title>
        <authorList>
            <person name="Poehlein A."/>
            <person name="Guzman J."/>
            <person name="Daniel R."/>
            <person name="Vilcinskas A."/>
        </authorList>
    </citation>
    <scope>NUCLEOTIDE SEQUENCE [LARGE SCALE GENOMIC DNA]</scope>
    <source>
        <strain evidence="4 5">G55GP</strain>
    </source>
</reference>
<keyword evidence="1" id="KW-0175">Coiled coil</keyword>
<proteinExistence type="predicted"/>
<dbReference type="InterPro" id="IPR050834">
    <property type="entry name" value="Glycosyltransf_2"/>
</dbReference>
<evidence type="ECO:0000313" key="4">
    <source>
        <dbReference type="EMBL" id="QNT77939.1"/>
    </source>
</evidence>
<feature type="region of interest" description="Disordered" evidence="2">
    <location>
        <begin position="450"/>
        <end position="523"/>
    </location>
</feature>
<protein>
    <submittedName>
        <fullName evidence="4">Glycosyl transferase family 2</fullName>
    </submittedName>
</protein>
<feature type="region of interest" description="Disordered" evidence="2">
    <location>
        <begin position="357"/>
        <end position="417"/>
    </location>
</feature>
<dbReference type="Proteomes" id="UP000516349">
    <property type="component" value="Chromosome"/>
</dbReference>
<dbReference type="CDD" id="cd00761">
    <property type="entry name" value="Glyco_tranf_GTA_type"/>
    <property type="match status" value="1"/>
</dbReference>
<evidence type="ECO:0000259" key="3">
    <source>
        <dbReference type="Pfam" id="PF00535"/>
    </source>
</evidence>
<dbReference type="CDD" id="cd03801">
    <property type="entry name" value="GT4_PimA-like"/>
    <property type="match status" value="1"/>
</dbReference>
<dbReference type="EMBL" id="CP060244">
    <property type="protein sequence ID" value="QNT77939.1"/>
    <property type="molecule type" value="Genomic_DNA"/>
</dbReference>
<dbReference type="InterPro" id="IPR001173">
    <property type="entry name" value="Glyco_trans_2-like"/>
</dbReference>
<keyword evidence="5" id="KW-1185">Reference proteome</keyword>
<dbReference type="SUPFAM" id="SSF53756">
    <property type="entry name" value="UDP-Glycosyltransferase/glycogen phosphorylase"/>
    <property type="match status" value="1"/>
</dbReference>
<accession>A0A7H1NQ79</accession>
<dbReference type="Gene3D" id="3.40.50.2000">
    <property type="entry name" value="Glycogen Phosphorylase B"/>
    <property type="match status" value="1"/>
</dbReference>
<dbReference type="RefSeq" id="WP_203414330.1">
    <property type="nucleotide sequence ID" value="NZ_CP060244.1"/>
</dbReference>
<dbReference type="InterPro" id="IPR029044">
    <property type="entry name" value="Nucleotide-diphossugar_trans"/>
</dbReference>
<keyword evidence="4" id="KW-0808">Transferase</keyword>
<feature type="compositionally biased region" description="Low complexity" evidence="2">
    <location>
        <begin position="499"/>
        <end position="509"/>
    </location>
</feature>
<dbReference type="Pfam" id="PF00535">
    <property type="entry name" value="Glycos_transf_2"/>
    <property type="match status" value="1"/>
</dbReference>
<organism evidence="4 5">
    <name type="scientific">Entomobacter blattae</name>
    <dbReference type="NCBI Taxonomy" id="2762277"/>
    <lineage>
        <taxon>Bacteria</taxon>
        <taxon>Pseudomonadati</taxon>
        <taxon>Pseudomonadota</taxon>
        <taxon>Alphaproteobacteria</taxon>
        <taxon>Acetobacterales</taxon>
        <taxon>Acetobacteraceae</taxon>
        <taxon>Entomobacter</taxon>
    </lineage>
</organism>
<name>A0A7H1NQ79_9PROT</name>
<feature type="coiled-coil region" evidence="1">
    <location>
        <begin position="305"/>
        <end position="332"/>
    </location>
</feature>
<dbReference type="GO" id="GO:0044010">
    <property type="term" value="P:single-species biofilm formation"/>
    <property type="evidence" value="ECO:0007669"/>
    <property type="project" value="TreeGrafter"/>
</dbReference>
<evidence type="ECO:0000256" key="2">
    <source>
        <dbReference type="SAM" id="MobiDB-lite"/>
    </source>
</evidence>
<dbReference type="Gene3D" id="3.90.550.10">
    <property type="entry name" value="Spore Coat Polysaccharide Biosynthesis Protein SpsA, Chain A"/>
    <property type="match status" value="1"/>
</dbReference>
<dbReference type="GO" id="GO:0016740">
    <property type="term" value="F:transferase activity"/>
    <property type="evidence" value="ECO:0007669"/>
    <property type="project" value="UniProtKB-KW"/>
</dbReference>
<dbReference type="PANTHER" id="PTHR43685:SF2">
    <property type="entry name" value="GLYCOSYLTRANSFERASE 2-LIKE DOMAIN-CONTAINING PROTEIN"/>
    <property type="match status" value="1"/>
</dbReference>
<dbReference type="Pfam" id="PF13692">
    <property type="entry name" value="Glyco_trans_1_4"/>
    <property type="match status" value="1"/>
</dbReference>
<feature type="domain" description="Glycosyltransferase 2-like" evidence="3">
    <location>
        <begin position="973"/>
        <end position="1100"/>
    </location>
</feature>
<evidence type="ECO:0000256" key="1">
    <source>
        <dbReference type="SAM" id="Coils"/>
    </source>
</evidence>
<feature type="compositionally biased region" description="Polar residues" evidence="2">
    <location>
        <begin position="358"/>
        <end position="368"/>
    </location>
</feature>
<sequence>MSQNVSVEHSPIFQNVQQFSYIFAPPKSLFRASQKISPLHVFLYWTVSQFPFSQIAVSEGENQDTFSLLQEGVGLKSSLTSFCVLRETGPHKNTLRARLPDFKETLFLHNTYFADSLKDFVQESEHADLLIFDLEKDNSFQAYLSTLEENQHSFPTQPLIALFNIGSLTPPEKEALLAFAEKNHFLIFPFDSKSSLWLPAHSKLTPLRDIFASANQEKLAVKQFFSFVAQNWQKDILAVQTLESHKQKKLLPERSASEKMEVIQKLQINLHKSEKNTALFAERQKETADKLAASQAHIETLQHHISLLQQNLKALSHSNQKLHQRLAEERKENAQTSWALTLKTLPEESQPLIAHHATLSNTSASGEKSQPPKEKNRPMESVSSLEGSAQAEEVKPEDDHKNTEKSKSKPSPFLRIPSWTKVFQQAFSPSSHQKDRMKDRAQENIQDTLQKEPHQLNPQIDLPGGPESENGTLVAVENPTSSEPPSQKEQQSKETSAPESSSHSLSGDSLSEENENISSSEDSTALLTLEREIGRDDTPSNLEEDLLLEVIDPEVLLPPTLREHEKGKIQNVLFVAGEPHTPGVLYRCYRNAEACRLAGLDAQVANLADINPDHITWADCLIVWRAEFSGHVDIMIHLAHEKGIPVIFDADDIVFKPELARIDIIDGIRTIGSTEYHTEQFFTNVRRTLVRSDYGIASTPELAQQMSEAIPPVQVMRNIYDRTMLTFARRCVRQRQLLASDGLIRIGYTSGTRTHQKDFLVALPALIKVLRQRPEVRLVLFRESGNKRPILIMEEFPELLELSSQVEWRDTVPLEELSYEFSRFDISIAPLEVDNIFCNAKSEIKFTEAALANVCSVVSPTGPFKRLVIHGKTGFLATTPEEWEHYLLELIDNPDLRQKMAQAAYHSVLWNFGPERQGKQFKVFLDSISKTSTATESMELLIKRGPYSQGIVPVVPESTILYARDMLESAEVSVVITSYNYAHCIKEALDSVYQQDLSVIDLIVVDDGSSDSSQELLVNWAQDHANRFNRLYILQSQKNSGLGGARNIGIAATETPYIMQLDADNRLLPAACSTLLKTLKDNPLAAFAYPLIQPFGEKSNLMGERPQGEPPYYPLSLVRGNYIDAMAMITRWGWAAAGGYYVNREAMGWEDFDLWCTFAEMGLYGVQAKTILAEYRVHHTSMTNTLTEQNTHKPKVVEFVENRHPWVKILAREGLHRH</sequence>
<dbReference type="KEGG" id="ebla:JGUZn3_06970"/>
<dbReference type="PANTHER" id="PTHR43685">
    <property type="entry name" value="GLYCOSYLTRANSFERASE"/>
    <property type="match status" value="1"/>
</dbReference>
<evidence type="ECO:0000313" key="5">
    <source>
        <dbReference type="Proteomes" id="UP000516349"/>
    </source>
</evidence>
<gene>
    <name evidence="4" type="ORF">JGUZn3_06970</name>
</gene>